<reference evidence="2" key="1">
    <citation type="submission" date="2023-10" db="EMBL/GenBank/DDBJ databases">
        <title>Genome assembly of Pristionchus species.</title>
        <authorList>
            <person name="Yoshida K."/>
            <person name="Sommer R.J."/>
        </authorList>
    </citation>
    <scope>NUCLEOTIDE SEQUENCE</scope>
    <source>
        <strain evidence="2">RS5133</strain>
    </source>
</reference>
<gene>
    <name evidence="2" type="ORF">PFISCL1PPCAC_13735</name>
</gene>
<evidence type="ECO:0000259" key="1">
    <source>
        <dbReference type="PROSITE" id="PS50011"/>
    </source>
</evidence>
<dbReference type="InterPro" id="IPR011009">
    <property type="entry name" value="Kinase-like_dom_sf"/>
</dbReference>
<evidence type="ECO:0000313" key="2">
    <source>
        <dbReference type="EMBL" id="GMT22438.1"/>
    </source>
</evidence>
<dbReference type="PANTHER" id="PTHR11909">
    <property type="entry name" value="CASEIN KINASE-RELATED"/>
    <property type="match status" value="1"/>
</dbReference>
<sequence length="417" mass="47455">LISHFSQFCVLSRQLSHFYIEIIISPSKSQSNASSIDRPSLPSLHFRLGHFARAVNYEMGAEDASKNDVAPTPPSHVVQVEEEFTEPLLYGMFAATDRAMYVIEKEQKPTPFGSTFIGKRRHDGLTLNINFEKTSEGSGDARLRQEAFVCHVLSHSDPALSAYILTAFDYGLHEPWIFTVSHIFTEPLPDMLKIMKDKEELDRATILKVSTHMFLAIEGLHRAKIIHGNIRPENFVVGARSNNRKILLTDYAHASGASAEFPKAPPLVDLTYSSRGRQREFEPTRKDDLESWLYCVAELYDPALVPWTDPKVVDKMSGSYLKDMLKLKRGFCSGKMWKAMQCIVPEEFKRIIDHQKTLKKYRSPDYSITWHLLVTACNRHEVEPFAYFSWNHCNTGNPVVRSKYDAAPVSLQLADID</sequence>
<proteinExistence type="predicted"/>
<name>A0AAV5VVZ4_9BILA</name>
<dbReference type="InterPro" id="IPR000719">
    <property type="entry name" value="Prot_kinase_dom"/>
</dbReference>
<dbReference type="InterPro" id="IPR050235">
    <property type="entry name" value="CK1_Ser-Thr_kinase"/>
</dbReference>
<organism evidence="2 3">
    <name type="scientific">Pristionchus fissidentatus</name>
    <dbReference type="NCBI Taxonomy" id="1538716"/>
    <lineage>
        <taxon>Eukaryota</taxon>
        <taxon>Metazoa</taxon>
        <taxon>Ecdysozoa</taxon>
        <taxon>Nematoda</taxon>
        <taxon>Chromadorea</taxon>
        <taxon>Rhabditida</taxon>
        <taxon>Rhabditina</taxon>
        <taxon>Diplogasteromorpha</taxon>
        <taxon>Diplogasteroidea</taxon>
        <taxon>Neodiplogasteridae</taxon>
        <taxon>Pristionchus</taxon>
    </lineage>
</organism>
<protein>
    <recommendedName>
        <fullName evidence="1">Protein kinase domain-containing protein</fullName>
    </recommendedName>
</protein>
<dbReference type="Gene3D" id="1.10.510.10">
    <property type="entry name" value="Transferase(Phosphotransferase) domain 1"/>
    <property type="match status" value="1"/>
</dbReference>
<dbReference type="PROSITE" id="PS50011">
    <property type="entry name" value="PROTEIN_KINASE_DOM"/>
    <property type="match status" value="1"/>
</dbReference>
<evidence type="ECO:0000313" key="3">
    <source>
        <dbReference type="Proteomes" id="UP001432322"/>
    </source>
</evidence>
<dbReference type="EMBL" id="BTSY01000004">
    <property type="protein sequence ID" value="GMT22438.1"/>
    <property type="molecule type" value="Genomic_DNA"/>
</dbReference>
<dbReference type="Proteomes" id="UP001432322">
    <property type="component" value="Unassembled WGS sequence"/>
</dbReference>
<dbReference type="SUPFAM" id="SSF56112">
    <property type="entry name" value="Protein kinase-like (PK-like)"/>
    <property type="match status" value="1"/>
</dbReference>
<dbReference type="AlphaFoldDB" id="A0AAV5VVZ4"/>
<keyword evidence="3" id="KW-1185">Reference proteome</keyword>
<comment type="caution">
    <text evidence="2">The sequence shown here is derived from an EMBL/GenBank/DDBJ whole genome shotgun (WGS) entry which is preliminary data.</text>
</comment>
<dbReference type="GO" id="GO:0005524">
    <property type="term" value="F:ATP binding"/>
    <property type="evidence" value="ECO:0007669"/>
    <property type="project" value="InterPro"/>
</dbReference>
<feature type="domain" description="Protein kinase" evidence="1">
    <location>
        <begin position="101"/>
        <end position="417"/>
    </location>
</feature>
<feature type="non-terminal residue" evidence="2">
    <location>
        <position position="1"/>
    </location>
</feature>
<dbReference type="GO" id="GO:0004672">
    <property type="term" value="F:protein kinase activity"/>
    <property type="evidence" value="ECO:0007669"/>
    <property type="project" value="InterPro"/>
</dbReference>
<accession>A0AAV5VVZ4</accession>